<comment type="similarity">
    <text evidence="1 6">Belongs to the XseB family.</text>
</comment>
<keyword evidence="4 6" id="KW-0378">Hydrolase</keyword>
<evidence type="ECO:0000256" key="3">
    <source>
        <dbReference type="ARBA" id="ARBA00022722"/>
    </source>
</evidence>
<keyword evidence="7" id="KW-0175">Coiled coil</keyword>
<dbReference type="Pfam" id="PF02609">
    <property type="entry name" value="Exonuc_VII_S"/>
    <property type="match status" value="1"/>
</dbReference>
<accession>A0A1N6Q3R3</accession>
<organism evidence="8 9">
    <name type="scientific">Halanaerobium kushneri</name>
    <dbReference type="NCBI Taxonomy" id="56779"/>
    <lineage>
        <taxon>Bacteria</taxon>
        <taxon>Bacillati</taxon>
        <taxon>Bacillota</taxon>
        <taxon>Clostridia</taxon>
        <taxon>Halanaerobiales</taxon>
        <taxon>Halanaerobiaceae</taxon>
        <taxon>Halanaerobium</taxon>
    </lineage>
</organism>
<dbReference type="NCBIfam" id="TIGR01280">
    <property type="entry name" value="xseB"/>
    <property type="match status" value="1"/>
</dbReference>
<evidence type="ECO:0000313" key="9">
    <source>
        <dbReference type="Proteomes" id="UP000185669"/>
    </source>
</evidence>
<feature type="coiled-coil region" evidence="7">
    <location>
        <begin position="21"/>
        <end position="79"/>
    </location>
</feature>
<comment type="subunit">
    <text evidence="6">Heterooligomer composed of large and small subunits.</text>
</comment>
<dbReference type="HAMAP" id="MF_00337">
    <property type="entry name" value="Exonuc_7_S"/>
    <property type="match status" value="1"/>
</dbReference>
<name>A0A1N6Q3R3_9FIRM</name>
<dbReference type="GO" id="GO:0006308">
    <property type="term" value="P:DNA catabolic process"/>
    <property type="evidence" value="ECO:0007669"/>
    <property type="project" value="UniProtKB-UniRule"/>
</dbReference>
<dbReference type="Gene3D" id="1.10.287.1040">
    <property type="entry name" value="Exonuclease VII, small subunit"/>
    <property type="match status" value="1"/>
</dbReference>
<comment type="catalytic activity">
    <reaction evidence="6">
        <text>Exonucleolytic cleavage in either 5'- to 3'- or 3'- to 5'-direction to yield nucleoside 5'-phosphates.</text>
        <dbReference type="EC" id="3.1.11.6"/>
    </reaction>
</comment>
<dbReference type="OrthoDB" id="1771251at2"/>
<dbReference type="PANTHER" id="PTHR34137">
    <property type="entry name" value="EXODEOXYRIBONUCLEASE 7 SMALL SUBUNIT"/>
    <property type="match status" value="1"/>
</dbReference>
<evidence type="ECO:0000256" key="7">
    <source>
        <dbReference type="SAM" id="Coils"/>
    </source>
</evidence>
<reference evidence="9" key="1">
    <citation type="submission" date="2017-01" db="EMBL/GenBank/DDBJ databases">
        <authorList>
            <person name="Varghese N."/>
            <person name="Submissions S."/>
        </authorList>
    </citation>
    <scope>NUCLEOTIDE SEQUENCE [LARGE SCALE GENOMIC DNA]</scope>
    <source>
        <strain evidence="9">ATCC 700103</strain>
    </source>
</reference>
<dbReference type="Proteomes" id="UP000185669">
    <property type="component" value="Unassembled WGS sequence"/>
</dbReference>
<dbReference type="SUPFAM" id="SSF116842">
    <property type="entry name" value="XseB-like"/>
    <property type="match status" value="1"/>
</dbReference>
<dbReference type="GO" id="GO:0005829">
    <property type="term" value="C:cytosol"/>
    <property type="evidence" value="ECO:0007669"/>
    <property type="project" value="TreeGrafter"/>
</dbReference>
<dbReference type="PANTHER" id="PTHR34137:SF1">
    <property type="entry name" value="EXODEOXYRIBONUCLEASE 7 SMALL SUBUNIT"/>
    <property type="match status" value="1"/>
</dbReference>
<keyword evidence="2 6" id="KW-0963">Cytoplasm</keyword>
<keyword evidence="5 6" id="KW-0269">Exonuclease</keyword>
<dbReference type="InterPro" id="IPR003761">
    <property type="entry name" value="Exonuc_VII_S"/>
</dbReference>
<evidence type="ECO:0000313" key="8">
    <source>
        <dbReference type="EMBL" id="SIQ11099.1"/>
    </source>
</evidence>
<evidence type="ECO:0000256" key="4">
    <source>
        <dbReference type="ARBA" id="ARBA00022801"/>
    </source>
</evidence>
<dbReference type="STRING" id="56779.SAMN05421834_101308"/>
<dbReference type="EC" id="3.1.11.6" evidence="6"/>
<dbReference type="InterPro" id="IPR037004">
    <property type="entry name" value="Exonuc_VII_ssu_sf"/>
</dbReference>
<dbReference type="GO" id="GO:0009318">
    <property type="term" value="C:exodeoxyribonuclease VII complex"/>
    <property type="evidence" value="ECO:0007669"/>
    <property type="project" value="UniProtKB-UniRule"/>
</dbReference>
<keyword evidence="3 6" id="KW-0540">Nuclease</keyword>
<evidence type="ECO:0000256" key="2">
    <source>
        <dbReference type="ARBA" id="ARBA00022490"/>
    </source>
</evidence>
<proteinExistence type="inferred from homology"/>
<gene>
    <name evidence="6" type="primary">xseB</name>
    <name evidence="8" type="ORF">SAMN05421834_101308</name>
</gene>
<protein>
    <recommendedName>
        <fullName evidence="6">Exodeoxyribonuclease 7 small subunit</fullName>
        <ecNumber evidence="6">3.1.11.6</ecNumber>
    </recommendedName>
    <alternativeName>
        <fullName evidence="6">Exodeoxyribonuclease VII small subunit</fullName>
        <shortName evidence="6">Exonuclease VII small subunit</shortName>
    </alternativeName>
</protein>
<comment type="function">
    <text evidence="6">Bidirectionally degrades single-stranded DNA into large acid-insoluble oligonucleotides, which are then degraded further into small acid-soluble oligonucleotides.</text>
</comment>
<evidence type="ECO:0000256" key="1">
    <source>
        <dbReference type="ARBA" id="ARBA00009998"/>
    </source>
</evidence>
<evidence type="ECO:0000256" key="6">
    <source>
        <dbReference type="HAMAP-Rule" id="MF_00337"/>
    </source>
</evidence>
<dbReference type="GO" id="GO:0008855">
    <property type="term" value="F:exodeoxyribonuclease VII activity"/>
    <property type="evidence" value="ECO:0007669"/>
    <property type="project" value="UniProtKB-UniRule"/>
</dbReference>
<dbReference type="RefSeq" id="WP_084566043.1">
    <property type="nucleotide sequence ID" value="NZ_FTNC01000001.1"/>
</dbReference>
<sequence>MSENKKEAKIKKENEGINREKLDFESALEKLQKIVEDLEKGGLSLDETLAEFSQGMKLLKFCHQKLDKAEKKIELMLKDDGEFTEEIPFETEIEED</sequence>
<dbReference type="AlphaFoldDB" id="A0A1N6Q3R3"/>
<dbReference type="EMBL" id="FTNC01000001">
    <property type="protein sequence ID" value="SIQ11099.1"/>
    <property type="molecule type" value="Genomic_DNA"/>
</dbReference>
<evidence type="ECO:0000256" key="5">
    <source>
        <dbReference type="ARBA" id="ARBA00022839"/>
    </source>
</evidence>
<keyword evidence="9" id="KW-1185">Reference proteome</keyword>
<comment type="subcellular location">
    <subcellularLocation>
        <location evidence="6">Cytoplasm</location>
    </subcellularLocation>
</comment>